<gene>
    <name evidence="1" type="ORF">BSTOLATCC_MIC36129</name>
</gene>
<dbReference type="Proteomes" id="UP001162131">
    <property type="component" value="Unassembled WGS sequence"/>
</dbReference>
<dbReference type="AlphaFoldDB" id="A0AAU9JBN2"/>
<proteinExistence type="predicted"/>
<organism evidence="1 2">
    <name type="scientific">Blepharisma stoltei</name>
    <dbReference type="NCBI Taxonomy" id="1481888"/>
    <lineage>
        <taxon>Eukaryota</taxon>
        <taxon>Sar</taxon>
        <taxon>Alveolata</taxon>
        <taxon>Ciliophora</taxon>
        <taxon>Postciliodesmatophora</taxon>
        <taxon>Heterotrichea</taxon>
        <taxon>Heterotrichida</taxon>
        <taxon>Blepharismidae</taxon>
        <taxon>Blepharisma</taxon>
    </lineage>
</organism>
<keyword evidence="2" id="KW-1185">Reference proteome</keyword>
<evidence type="ECO:0000313" key="2">
    <source>
        <dbReference type="Proteomes" id="UP001162131"/>
    </source>
</evidence>
<accession>A0AAU9JBN2</accession>
<reference evidence="1" key="1">
    <citation type="submission" date="2021-09" db="EMBL/GenBank/DDBJ databases">
        <authorList>
            <consortium name="AG Swart"/>
            <person name="Singh M."/>
            <person name="Singh A."/>
            <person name="Seah K."/>
            <person name="Emmerich C."/>
        </authorList>
    </citation>
    <scope>NUCLEOTIDE SEQUENCE</scope>
    <source>
        <strain evidence="1">ATCC30299</strain>
    </source>
</reference>
<name>A0AAU9JBN2_9CILI</name>
<evidence type="ECO:0000313" key="1">
    <source>
        <dbReference type="EMBL" id="CAG9324337.1"/>
    </source>
</evidence>
<sequence length="340" mass="39296">MESQVQSISESVFSVEQDMDIYQSYAIDIEEEDASTREKRKSELLYTSQPAVILSIANEKIERIKRYDSCKQLQQNIKDSLALISHTADQAKNKMQYDCGPDSSVSLDFVAAVNPLRDEKKVIKEINNLKEEIKEINKIINIPKSTNSILIESELLKFPSQLQDSHLELLMEQSKDRGQHEIHINNKTYHEFDSLILYEEKTARCYKKLPKIKPNSSIDLKIEFQYDALHQFQILNFKILAFGRIVSNICNVSLMSIRAIQESQEHFSFKIVSHTSNQYAPELFWWPKDNPRYMESKPLGKFSVFGVLTYKKLPKFEGSQTCVELRINNAPASKIYVLGN</sequence>
<comment type="caution">
    <text evidence="1">The sequence shown here is derived from an EMBL/GenBank/DDBJ whole genome shotgun (WGS) entry which is preliminary data.</text>
</comment>
<dbReference type="EMBL" id="CAJZBQ010000036">
    <property type="protein sequence ID" value="CAG9324337.1"/>
    <property type="molecule type" value="Genomic_DNA"/>
</dbReference>
<protein>
    <submittedName>
        <fullName evidence="1">Uncharacterized protein</fullName>
    </submittedName>
</protein>